<keyword evidence="10" id="KW-1015">Disulfide bond</keyword>
<dbReference type="PANTHER" id="PTHR13487">
    <property type="entry name" value="SERINE PROTEASE INHIBITOR"/>
    <property type="match status" value="1"/>
</dbReference>
<dbReference type="SMART" id="SM00280">
    <property type="entry name" value="KAZAL"/>
    <property type="match status" value="3"/>
</dbReference>
<evidence type="ECO:0000256" key="4">
    <source>
        <dbReference type="ARBA" id="ARBA00022687"/>
    </source>
</evidence>
<sequence>ARSELRPQLQATSLLQRLGPCTRASSYRRWKRPGDGRRYGARQCDGVPFVFSLTMYFSTSIRCLRVSKSSLFSSPSTFTMSHMPKIHRVATTRLTCRHVGRPVISSPRSGASRALKHLLQRLPSYCPESMNELWTCINSTLPGVSGKQEGWVGLGCCELAISADCRRDCKLKPLYSCIAKNEMGSVCCSYAGRHTTCREYCQAIFGTDSSPTASQINTINEYCPQLIGCVGNYTKSYPIKSPIDSLHCCDRAEDTHCQTACRRILRTMTTEHEIIDRLIEECQRQPLPQDPLWQCFLGNAQPPPNPDPDTPPTAKMDCAKLHCCAKANTSLCREMCQQSSTNWGAQTWQEFHQLCQYNPAEADLVTCLADVQEPCQLGCKDLSYCTNFNNRPTELFRSCNAQSDQGALSDIRLWEKGSIKMPFMSIPVQDITKCRPDMWRAVACTLQIKPCYSRSRGSVICKSDCVDILTQCGDHGKFHDGQTPESICDLLSPTDDPERCIPLQRYLSPSPLGDALEEVVHPCNPNPCPSNHLCEVNRRGCHPGQDCLPFFCVPGCKLGEASEFLVNVEAQVQVPVRGRPTGCYEVCVCAQSGRLEACTETPCVDTTKTCLLGDQRKSHGSSFRMGCHPCSCFGGEVFCSLRPCLTPLSSEEDRRRFTGLPCGCPDRFVPVCAQNGRTYPSACVARCVGLQDSQFDFGSCRTRDPCASNPCPRNQRCLPSRRVCLSSVSEFPCRQHDCVARSLVCDKTLLDPVCDTANQEHPNLCLLSQRGKVPAYSGPCQEGCSRPSPVCGQNGETYSTVCEAFSDRVMVDYPGQCHSVGVVSEFSSESGCDSVSCPPLATQGCQPVTPPGACCPLCAGMLRILWNKEQMNIFAELDHRRPVTVHDVLAILRLHVSVPQCDAFGYLSIDGELVVLIAPVDQQPTPLQMEACNKEAEKIDSLITSGSPTLVSRVPLSALALSEVRVSTLRSAGPPSRGSPPSFCSSSSSSSSPGGTPKSPPTPIRSRTATPSQ</sequence>
<feature type="compositionally biased region" description="Low complexity" evidence="15">
    <location>
        <begin position="971"/>
        <end position="997"/>
    </location>
</feature>
<keyword evidence="11" id="KW-0325">Glycoprotein</keyword>
<dbReference type="PANTHER" id="PTHR13487:SF3">
    <property type="entry name" value="REVERSION-INDUCING CYSTEINE-RICH PROTEIN WITH KAZAL MOTIFS"/>
    <property type="match status" value="1"/>
</dbReference>
<evidence type="ECO:0000256" key="13">
    <source>
        <dbReference type="ARBA" id="ARBA00061636"/>
    </source>
</evidence>
<dbReference type="InterPro" id="IPR002350">
    <property type="entry name" value="Kazal_dom"/>
</dbReference>
<evidence type="ECO:0000256" key="7">
    <source>
        <dbReference type="ARBA" id="ARBA00022737"/>
    </source>
</evidence>
<keyword evidence="9" id="KW-0472">Membrane</keyword>
<dbReference type="Pfam" id="PF22955">
    <property type="entry name" value="EGF2_RECK"/>
    <property type="match status" value="1"/>
</dbReference>
<dbReference type="Gene3D" id="3.30.60.30">
    <property type="match status" value="2"/>
</dbReference>
<evidence type="ECO:0000256" key="3">
    <source>
        <dbReference type="ARBA" id="ARBA00022622"/>
    </source>
</evidence>
<dbReference type="InterPro" id="IPR039016">
    <property type="entry name" value="RECK"/>
</dbReference>
<feature type="region of interest" description="Disordered" evidence="15">
    <location>
        <begin position="970"/>
        <end position="1013"/>
    </location>
</feature>
<organism evidence="17 18">
    <name type="scientific">Conger conger</name>
    <name type="common">Conger eel</name>
    <name type="synonym">Muraena conger</name>
    <dbReference type="NCBI Taxonomy" id="82655"/>
    <lineage>
        <taxon>Eukaryota</taxon>
        <taxon>Metazoa</taxon>
        <taxon>Chordata</taxon>
        <taxon>Craniata</taxon>
        <taxon>Vertebrata</taxon>
        <taxon>Euteleostomi</taxon>
        <taxon>Actinopterygii</taxon>
        <taxon>Neopterygii</taxon>
        <taxon>Teleostei</taxon>
        <taxon>Anguilliformes</taxon>
        <taxon>Congridae</taxon>
        <taxon>Conger</taxon>
    </lineage>
</organism>
<feature type="non-terminal residue" evidence="17">
    <location>
        <position position="1013"/>
    </location>
</feature>
<dbReference type="PROSITE" id="PS00282">
    <property type="entry name" value="KAZAL_1"/>
    <property type="match status" value="1"/>
</dbReference>
<dbReference type="GO" id="GO:0002040">
    <property type="term" value="P:sprouting angiogenesis"/>
    <property type="evidence" value="ECO:0007669"/>
    <property type="project" value="TreeGrafter"/>
</dbReference>
<dbReference type="InterPro" id="IPR055134">
    <property type="entry name" value="EGF2_RECK_dom"/>
</dbReference>
<dbReference type="InterPro" id="IPR036058">
    <property type="entry name" value="Kazal_dom_sf"/>
</dbReference>
<evidence type="ECO:0000256" key="9">
    <source>
        <dbReference type="ARBA" id="ARBA00023136"/>
    </source>
</evidence>
<keyword evidence="8" id="KW-0722">Serine protease inhibitor</keyword>
<dbReference type="Pfam" id="PF23332">
    <property type="entry name" value="CC4_RECK"/>
    <property type="match status" value="2"/>
</dbReference>
<evidence type="ECO:0000313" key="18">
    <source>
        <dbReference type="Proteomes" id="UP001152803"/>
    </source>
</evidence>
<dbReference type="GO" id="GO:0008191">
    <property type="term" value="F:metalloendopeptidase inhibitor activity"/>
    <property type="evidence" value="ECO:0007669"/>
    <property type="project" value="InterPro"/>
</dbReference>
<dbReference type="GO" id="GO:0030198">
    <property type="term" value="P:extracellular matrix organization"/>
    <property type="evidence" value="ECO:0007669"/>
    <property type="project" value="TreeGrafter"/>
</dbReference>
<name>A0A9Q1HXQ5_CONCO</name>
<dbReference type="FunFam" id="3.30.60.30:FF:000011">
    <property type="entry name" value="reversion-inducing cysteine-rich protein with Kazal motifs isoform X1"/>
    <property type="match status" value="1"/>
</dbReference>
<dbReference type="PROSITE" id="PS51465">
    <property type="entry name" value="KAZAL_2"/>
    <property type="match status" value="1"/>
</dbReference>
<keyword evidence="5" id="KW-0646">Protease inhibitor</keyword>
<evidence type="ECO:0000256" key="5">
    <source>
        <dbReference type="ARBA" id="ARBA00022690"/>
    </source>
</evidence>
<dbReference type="EMBL" id="JAFJMO010000009">
    <property type="protein sequence ID" value="KAJ8268526.1"/>
    <property type="molecule type" value="Genomic_DNA"/>
</dbReference>
<dbReference type="Pfam" id="PF22961">
    <property type="entry name" value="RECK-like_N"/>
    <property type="match status" value="1"/>
</dbReference>
<proteinExistence type="inferred from homology"/>
<dbReference type="InterPro" id="IPR056978">
    <property type="entry name" value="CC4_RECK"/>
</dbReference>
<dbReference type="OrthoDB" id="5956770at2759"/>
<evidence type="ECO:0000256" key="15">
    <source>
        <dbReference type="SAM" id="MobiDB-lite"/>
    </source>
</evidence>
<evidence type="ECO:0000256" key="8">
    <source>
        <dbReference type="ARBA" id="ARBA00022900"/>
    </source>
</evidence>
<dbReference type="GO" id="GO:0098552">
    <property type="term" value="C:side of membrane"/>
    <property type="evidence" value="ECO:0007669"/>
    <property type="project" value="UniProtKB-KW"/>
</dbReference>
<keyword evidence="3" id="KW-0336">GPI-anchor</keyword>
<evidence type="ECO:0000313" key="17">
    <source>
        <dbReference type="EMBL" id="KAJ8268526.1"/>
    </source>
</evidence>
<keyword evidence="12" id="KW-0449">Lipoprotein</keyword>
<dbReference type="InterPro" id="IPR056976">
    <property type="entry name" value="EGF1_RECK"/>
</dbReference>
<gene>
    <name evidence="17" type="ORF">COCON_G00136980</name>
</gene>
<evidence type="ECO:0000256" key="11">
    <source>
        <dbReference type="ARBA" id="ARBA00023180"/>
    </source>
</evidence>
<dbReference type="GO" id="GO:0004867">
    <property type="term" value="F:serine-type endopeptidase inhibitor activity"/>
    <property type="evidence" value="ECO:0007669"/>
    <property type="project" value="UniProtKB-KW"/>
</dbReference>
<dbReference type="Pfam" id="PF25027">
    <property type="entry name" value="EGF1_RECK"/>
    <property type="match status" value="1"/>
</dbReference>
<evidence type="ECO:0000256" key="2">
    <source>
        <dbReference type="ARBA" id="ARBA00022475"/>
    </source>
</evidence>
<dbReference type="SUPFAM" id="SSF100895">
    <property type="entry name" value="Kazal-type serine protease inhibitors"/>
    <property type="match status" value="3"/>
</dbReference>
<dbReference type="Pfam" id="PF25028">
    <property type="entry name" value="FnI_RECK"/>
    <property type="match status" value="1"/>
</dbReference>
<dbReference type="Pfam" id="PF23298">
    <property type="entry name" value="FZ_RECK"/>
    <property type="match status" value="1"/>
</dbReference>
<dbReference type="Pfam" id="PF07648">
    <property type="entry name" value="Kazal_2"/>
    <property type="match status" value="3"/>
</dbReference>
<keyword evidence="7" id="KW-0677">Repeat</keyword>
<dbReference type="GO" id="GO:0016055">
    <property type="term" value="P:Wnt signaling pathway"/>
    <property type="evidence" value="ECO:0007669"/>
    <property type="project" value="UniProtKB-KW"/>
</dbReference>
<dbReference type="AlphaFoldDB" id="A0A9Q1HXQ5"/>
<comment type="subcellular location">
    <subcellularLocation>
        <location evidence="1">Cell membrane</location>
        <topology evidence="1">Lipid-anchor</topology>
        <topology evidence="1">GPI-anchor</topology>
    </subcellularLocation>
</comment>
<comment type="caution">
    <text evidence="17">The sequence shown here is derived from an EMBL/GenBank/DDBJ whole genome shotgun (WGS) entry which is preliminary data.</text>
</comment>
<evidence type="ECO:0000256" key="1">
    <source>
        <dbReference type="ARBA" id="ARBA00004609"/>
    </source>
</evidence>
<protein>
    <recommendedName>
        <fullName evidence="14">Reversion-inducing cysteine-rich protein with Kazal motifs</fullName>
    </recommendedName>
</protein>
<comment type="similarity">
    <text evidence="13">Belongs to the RECK family.</text>
</comment>
<dbReference type="Proteomes" id="UP001152803">
    <property type="component" value="Unassembled WGS sequence"/>
</dbReference>
<dbReference type="InterPro" id="IPR056979">
    <property type="entry name" value="FZ_RECK"/>
</dbReference>
<feature type="domain" description="Kazal-like" evidence="16">
    <location>
        <begin position="656"/>
        <end position="702"/>
    </location>
</feature>
<dbReference type="InterPro" id="IPR055110">
    <property type="entry name" value="RECK-like_N"/>
</dbReference>
<keyword evidence="4" id="KW-0879">Wnt signaling pathway</keyword>
<keyword evidence="2" id="KW-1003">Cell membrane</keyword>
<evidence type="ECO:0000256" key="12">
    <source>
        <dbReference type="ARBA" id="ARBA00023288"/>
    </source>
</evidence>
<evidence type="ECO:0000256" key="6">
    <source>
        <dbReference type="ARBA" id="ARBA00022729"/>
    </source>
</evidence>
<dbReference type="InterPro" id="IPR056977">
    <property type="entry name" value="FnI_RECK"/>
</dbReference>
<evidence type="ECO:0000256" key="14">
    <source>
        <dbReference type="ARBA" id="ARBA00073829"/>
    </source>
</evidence>
<dbReference type="GO" id="GO:0001955">
    <property type="term" value="P:blood vessel maturation"/>
    <property type="evidence" value="ECO:0007669"/>
    <property type="project" value="TreeGrafter"/>
</dbReference>
<reference evidence="17" key="1">
    <citation type="journal article" date="2023" name="Science">
        <title>Genome structures resolve the early diversification of teleost fishes.</title>
        <authorList>
            <person name="Parey E."/>
            <person name="Louis A."/>
            <person name="Montfort J."/>
            <person name="Bouchez O."/>
            <person name="Roques C."/>
            <person name="Iampietro C."/>
            <person name="Lluch J."/>
            <person name="Castinel A."/>
            <person name="Donnadieu C."/>
            <person name="Desvignes T."/>
            <person name="Floi Bucao C."/>
            <person name="Jouanno E."/>
            <person name="Wen M."/>
            <person name="Mejri S."/>
            <person name="Dirks R."/>
            <person name="Jansen H."/>
            <person name="Henkel C."/>
            <person name="Chen W.J."/>
            <person name="Zahm M."/>
            <person name="Cabau C."/>
            <person name="Klopp C."/>
            <person name="Thompson A.W."/>
            <person name="Robinson-Rechavi M."/>
            <person name="Braasch I."/>
            <person name="Lecointre G."/>
            <person name="Bobe J."/>
            <person name="Postlethwait J.H."/>
            <person name="Berthelot C."/>
            <person name="Roest Crollius H."/>
            <person name="Guiguen Y."/>
        </authorList>
    </citation>
    <scope>NUCLEOTIDE SEQUENCE</scope>
    <source>
        <strain evidence="17">Concon-B</strain>
    </source>
</reference>
<accession>A0A9Q1HXQ5</accession>
<keyword evidence="18" id="KW-1185">Reference proteome</keyword>
<keyword evidence="6" id="KW-0732">Signal</keyword>
<evidence type="ECO:0000256" key="10">
    <source>
        <dbReference type="ARBA" id="ARBA00023157"/>
    </source>
</evidence>
<dbReference type="GO" id="GO:0005886">
    <property type="term" value="C:plasma membrane"/>
    <property type="evidence" value="ECO:0007669"/>
    <property type="project" value="UniProtKB-SubCell"/>
</dbReference>
<evidence type="ECO:0000259" key="16">
    <source>
        <dbReference type="PROSITE" id="PS51465"/>
    </source>
</evidence>